<dbReference type="KEGG" id="rsq:Rsph17025_3316"/>
<dbReference type="HOGENOM" id="CLU_079636_6_1_5"/>
<protein>
    <recommendedName>
        <fullName evidence="2">DUF4142 domain-containing protein</fullName>
    </recommendedName>
</protein>
<name>A4WXT6_CERS5</name>
<dbReference type="Gene3D" id="1.20.1260.10">
    <property type="match status" value="1"/>
</dbReference>
<sequence length="235" mass="25166">MALAGTEDGLAGSAAATQAAGKGDPGSGRTLAQCRAHTVRRPSASIRPRDRNPPVPGHPEEETMTMIRTLTAAATAATLLATAGWSQQATTNDPADFAQMAGVSNMFEIESSRLVLDRQLDDVEVTDFARRMIEDHTMAGEQMMAAAAEEGVNVPTMLDDEHQAKLQQLQQAEGDAFGQAYVQAQVEAHEKAVTLFEGFSQQGQEGPLRNFAAETLPKLQEHEQSIRAIANQPAQ</sequence>
<feature type="region of interest" description="Disordered" evidence="1">
    <location>
        <begin position="1"/>
        <end position="61"/>
    </location>
</feature>
<dbReference type="PANTHER" id="PTHR38593:SF1">
    <property type="entry name" value="BLR2558 PROTEIN"/>
    <property type="match status" value="1"/>
</dbReference>
<evidence type="ECO:0000313" key="3">
    <source>
        <dbReference type="EMBL" id="ABP72200.1"/>
    </source>
</evidence>
<geneLocation type="plasmid" evidence="3">
    <name>pRSPA01</name>
</geneLocation>
<feature type="compositionally biased region" description="Low complexity" evidence="1">
    <location>
        <begin position="9"/>
        <end position="22"/>
    </location>
</feature>
<dbReference type="InterPro" id="IPR012347">
    <property type="entry name" value="Ferritin-like"/>
</dbReference>
<dbReference type="InterPro" id="IPR025419">
    <property type="entry name" value="DUF4142"/>
</dbReference>
<dbReference type="Pfam" id="PF13628">
    <property type="entry name" value="DUF4142"/>
    <property type="match status" value="1"/>
</dbReference>
<feature type="domain" description="DUF4142" evidence="2">
    <location>
        <begin position="94"/>
        <end position="228"/>
    </location>
</feature>
<organism evidence="3">
    <name type="scientific">Cereibacter sphaeroides (strain ATCC 17025 / ATH 2.4.3)</name>
    <name type="common">Rhodobacter sphaeroides</name>
    <dbReference type="NCBI Taxonomy" id="349102"/>
    <lineage>
        <taxon>Bacteria</taxon>
        <taxon>Pseudomonadati</taxon>
        <taxon>Pseudomonadota</taxon>
        <taxon>Alphaproteobacteria</taxon>
        <taxon>Rhodobacterales</taxon>
        <taxon>Paracoccaceae</taxon>
        <taxon>Cereibacter</taxon>
    </lineage>
</organism>
<proteinExistence type="predicted"/>
<reference evidence="3" key="1">
    <citation type="submission" date="2007-04" db="EMBL/GenBank/DDBJ databases">
        <title>Complete sequence of plasmid pRSPA01 of Rhodobacter sphaeroides ATCC 17025.</title>
        <authorList>
            <consortium name="US DOE Joint Genome Institute"/>
            <person name="Copeland A."/>
            <person name="Lucas S."/>
            <person name="Lapidus A."/>
            <person name="Barry K."/>
            <person name="Detter J.C."/>
            <person name="Glavina del Rio T."/>
            <person name="Hammon N."/>
            <person name="Israni S."/>
            <person name="Dalin E."/>
            <person name="Tice H."/>
            <person name="Pitluck S."/>
            <person name="Chertkov O."/>
            <person name="Brettin T."/>
            <person name="Bruce D."/>
            <person name="Han C."/>
            <person name="Schmutz J."/>
            <person name="Larimer F."/>
            <person name="Land M."/>
            <person name="Hauser L."/>
            <person name="Kyrpides N."/>
            <person name="Kim E."/>
            <person name="Richardson P."/>
            <person name="Mackenzie C."/>
            <person name="Choudhary M."/>
            <person name="Donohue T.J."/>
            <person name="Kaplan S."/>
        </authorList>
    </citation>
    <scope>NUCLEOTIDE SEQUENCE [LARGE SCALE GENOMIC DNA]</scope>
    <source>
        <strain evidence="3">ATCC 17025</strain>
        <plasmid evidence="3">pRSPA01</plasmid>
    </source>
</reference>
<dbReference type="PANTHER" id="PTHR38593">
    <property type="entry name" value="BLR2558 PROTEIN"/>
    <property type="match status" value="1"/>
</dbReference>
<evidence type="ECO:0000259" key="2">
    <source>
        <dbReference type="Pfam" id="PF13628"/>
    </source>
</evidence>
<evidence type="ECO:0000256" key="1">
    <source>
        <dbReference type="SAM" id="MobiDB-lite"/>
    </source>
</evidence>
<gene>
    <name evidence="3" type="ordered locus">Rsph17025_3316</name>
</gene>
<dbReference type="AlphaFoldDB" id="A4WXT6"/>
<keyword evidence="3" id="KW-0614">Plasmid</keyword>
<accession>A4WXT6</accession>
<dbReference type="EMBL" id="CP000662">
    <property type="protein sequence ID" value="ABP72200.1"/>
    <property type="molecule type" value="Genomic_DNA"/>
</dbReference>